<evidence type="ECO:0000313" key="4">
    <source>
        <dbReference type="EMBL" id="KAJ8955624.1"/>
    </source>
</evidence>
<dbReference type="Pfam" id="PF08487">
    <property type="entry name" value="VIT"/>
    <property type="match status" value="1"/>
</dbReference>
<feature type="signal peptide" evidence="1">
    <location>
        <begin position="1"/>
        <end position="19"/>
    </location>
</feature>
<keyword evidence="5" id="KW-1185">Reference proteome</keyword>
<dbReference type="InterPro" id="IPR013694">
    <property type="entry name" value="VIT"/>
</dbReference>
<gene>
    <name evidence="4" type="ORF">NQ318_001454</name>
</gene>
<dbReference type="EMBL" id="JAPWTK010000037">
    <property type="protein sequence ID" value="KAJ8955624.1"/>
    <property type="molecule type" value="Genomic_DNA"/>
</dbReference>
<organism evidence="4 5">
    <name type="scientific">Aromia moschata</name>
    <dbReference type="NCBI Taxonomy" id="1265417"/>
    <lineage>
        <taxon>Eukaryota</taxon>
        <taxon>Metazoa</taxon>
        <taxon>Ecdysozoa</taxon>
        <taxon>Arthropoda</taxon>
        <taxon>Hexapoda</taxon>
        <taxon>Insecta</taxon>
        <taxon>Pterygota</taxon>
        <taxon>Neoptera</taxon>
        <taxon>Endopterygota</taxon>
        <taxon>Coleoptera</taxon>
        <taxon>Polyphaga</taxon>
        <taxon>Cucujiformia</taxon>
        <taxon>Chrysomeloidea</taxon>
        <taxon>Cerambycidae</taxon>
        <taxon>Cerambycinae</taxon>
        <taxon>Callichromatini</taxon>
        <taxon>Aromia</taxon>
    </lineage>
</organism>
<sequence length="672" mass="74182">MDRTLITLLGIFLVCSVKTNPDVGGNTGSLVVSTTKSPKQEIKEDASVLPKIYEMRIDSNVSSRFAKTLVTSKVRNLAKSAQEATFSVVIPEQAYISGFTMEIDGKAYEAYVQEKEEAQKTYKDAVAVGQGAAHVAVTARDSNRFTVSVNIEPQSKATFYLRYEELLPRQNGKYELVLNIHPGQPIKNLNVEVHIEETRPLKFVKTPSVRSGNEIPKIDDKLDPHADIKMVNKTSAVVRFSPDIKRQKQLASSLGGNETNGFAGQFIVQYEVERDPHGGEVLVNGGYFVHFFAPSDLPALPKQVVFVLDTSGSMQGIRLTQLKEAMNSILSELNKDDVFNIVEFGTIVRVWNVESVAVQYESKDESYYYFEDEKPEDIFKNRTEQPLPPAYPVTEANIKKANEVVEKLNAFGGTDIQSALTVGLQLVENNLKGDKKHQPLIVFLTDGEATVGEIDNNNIINNITKSNSYKTPIFSLSFGDGADRKFLEKISLKNLGFARHIYEGADAPMQLEEFYKQISSPLLSKVHFKYVSNVSEVTRTEFPILFDGTEIVVSGIIDPGFSPQSGVVQGWGINGPVELVPVHETSVGPLERLWAYLTLKQILEQRDAAEDKKPATEAALQIALKYSFVSDVTSLVVVKPNATDAVETEDASNNDGYPIIASAGLPLSLDTN</sequence>
<feature type="non-terminal residue" evidence="4">
    <location>
        <position position="672"/>
    </location>
</feature>
<evidence type="ECO:0000259" key="2">
    <source>
        <dbReference type="PROSITE" id="PS50234"/>
    </source>
</evidence>
<dbReference type="PROSITE" id="PS51468">
    <property type="entry name" value="VIT"/>
    <property type="match status" value="1"/>
</dbReference>
<dbReference type="SMART" id="SM00609">
    <property type="entry name" value="VIT"/>
    <property type="match status" value="1"/>
</dbReference>
<dbReference type="Pfam" id="PF13768">
    <property type="entry name" value="VWA_3"/>
    <property type="match status" value="1"/>
</dbReference>
<dbReference type="AlphaFoldDB" id="A0AAV8YW81"/>
<dbReference type="InterPro" id="IPR002035">
    <property type="entry name" value="VWF_A"/>
</dbReference>
<dbReference type="Proteomes" id="UP001162162">
    <property type="component" value="Unassembled WGS sequence"/>
</dbReference>
<comment type="caution">
    <text evidence="4">The sequence shown here is derived from an EMBL/GenBank/DDBJ whole genome shotgun (WGS) entry which is preliminary data.</text>
</comment>
<dbReference type="Pfam" id="PF00092">
    <property type="entry name" value="VWA"/>
    <property type="match status" value="1"/>
</dbReference>
<evidence type="ECO:0000313" key="5">
    <source>
        <dbReference type="Proteomes" id="UP001162162"/>
    </source>
</evidence>
<reference evidence="4" key="1">
    <citation type="journal article" date="2023" name="Insect Mol. Biol.">
        <title>Genome sequencing provides insights into the evolution of gene families encoding plant cell wall-degrading enzymes in longhorned beetles.</title>
        <authorList>
            <person name="Shin N.R."/>
            <person name="Okamura Y."/>
            <person name="Kirsch R."/>
            <person name="Pauchet Y."/>
        </authorList>
    </citation>
    <scope>NUCLEOTIDE SEQUENCE</scope>
    <source>
        <strain evidence="4">AMC_N1</strain>
    </source>
</reference>
<dbReference type="PROSITE" id="PS50234">
    <property type="entry name" value="VWFA"/>
    <property type="match status" value="1"/>
</dbReference>
<dbReference type="PANTHER" id="PTHR10338:SF108">
    <property type="entry name" value="INTER-ALPHA-TRYPSIN INHIBITOR HEAVY CHAIN H4-LIKE PROTEIN"/>
    <property type="match status" value="1"/>
</dbReference>
<dbReference type="GO" id="GO:0032991">
    <property type="term" value="C:protein-containing complex"/>
    <property type="evidence" value="ECO:0007669"/>
    <property type="project" value="UniProtKB-ARBA"/>
</dbReference>
<keyword evidence="1" id="KW-0732">Signal</keyword>
<protein>
    <recommendedName>
        <fullName evidence="6">Inter-alpha-trypsin inhibitor heavy chain H4-like</fullName>
    </recommendedName>
</protein>
<feature type="domain" description="VIT" evidence="3">
    <location>
        <begin position="36"/>
        <end position="165"/>
    </location>
</feature>
<name>A0AAV8YW81_9CUCU</name>
<dbReference type="Gene3D" id="3.40.50.410">
    <property type="entry name" value="von Willebrand factor, type A domain"/>
    <property type="match status" value="1"/>
</dbReference>
<feature type="chain" id="PRO_5044001231" description="Inter-alpha-trypsin inhibitor heavy chain H4-like" evidence="1">
    <location>
        <begin position="20"/>
        <end position="672"/>
    </location>
</feature>
<dbReference type="InterPro" id="IPR050934">
    <property type="entry name" value="ITIH"/>
</dbReference>
<dbReference type="SMART" id="SM00327">
    <property type="entry name" value="VWA"/>
    <property type="match status" value="1"/>
</dbReference>
<accession>A0AAV8YW81</accession>
<evidence type="ECO:0008006" key="6">
    <source>
        <dbReference type="Google" id="ProtNLM"/>
    </source>
</evidence>
<proteinExistence type="predicted"/>
<dbReference type="SUPFAM" id="SSF53300">
    <property type="entry name" value="vWA-like"/>
    <property type="match status" value="1"/>
</dbReference>
<dbReference type="InterPro" id="IPR036465">
    <property type="entry name" value="vWFA_dom_sf"/>
</dbReference>
<dbReference type="PANTHER" id="PTHR10338">
    <property type="entry name" value="INTER-ALPHA-TRYPSIN INHIBITOR HEAVY CHAIN FAMILY MEMBER"/>
    <property type="match status" value="1"/>
</dbReference>
<feature type="domain" description="VWFA" evidence="2">
    <location>
        <begin position="303"/>
        <end position="518"/>
    </location>
</feature>
<evidence type="ECO:0000256" key="1">
    <source>
        <dbReference type="SAM" id="SignalP"/>
    </source>
</evidence>
<evidence type="ECO:0000259" key="3">
    <source>
        <dbReference type="PROSITE" id="PS51468"/>
    </source>
</evidence>